<dbReference type="AlphaFoldDB" id="M1QAR7"/>
<sequence length="60" mass="6573">MAEAAAKAQVKEPVVAEVNSPVVRVLVPGENVSVLTVVMKQTTREDSLVMRWNAPNVEQR</sequence>
<organism evidence="1">
    <name type="scientific">uncultured organism</name>
    <dbReference type="NCBI Taxonomy" id="155900"/>
    <lineage>
        <taxon>unclassified sequences</taxon>
        <taxon>environmental samples</taxon>
    </lineage>
</organism>
<gene>
    <name evidence="1" type="ORF">FLSS-8_0028</name>
</gene>
<reference evidence="1" key="1">
    <citation type="journal article" date="2013" name="Syst. Appl. Microbiol.">
        <title>New insights into the archaeal diversity of a hypersaline microbial mat obtained by a metagenomic approach.</title>
        <authorList>
            <person name="Lopez-Lopez A."/>
            <person name="Richter M."/>
            <person name="Pena A."/>
            <person name="Tamames J."/>
            <person name="Rossello-Mora R."/>
        </authorList>
    </citation>
    <scope>NUCLEOTIDE SEQUENCE</scope>
</reference>
<accession>M1QAR7</accession>
<protein>
    <submittedName>
        <fullName evidence="1">Uncharacterized protein</fullName>
    </submittedName>
</protein>
<name>M1QAR7_9ZZZZ</name>
<dbReference type="EMBL" id="JX684080">
    <property type="protein sequence ID" value="AGF93058.1"/>
    <property type="molecule type" value="Genomic_DNA"/>
</dbReference>
<evidence type="ECO:0000313" key="1">
    <source>
        <dbReference type="EMBL" id="AGF93058.1"/>
    </source>
</evidence>
<proteinExistence type="predicted"/>